<proteinExistence type="predicted"/>
<feature type="non-terminal residue" evidence="1">
    <location>
        <position position="51"/>
    </location>
</feature>
<sequence length="51" mass="5409">MHRLKMDLHRCISASGQLGTILSFSCTDSKVVCTGANLPVAPVQTLIAPVQ</sequence>
<evidence type="ECO:0000313" key="2">
    <source>
        <dbReference type="Proteomes" id="UP000265520"/>
    </source>
</evidence>
<dbReference type="EMBL" id="LXQA010258495">
    <property type="protein sequence ID" value="MCI38679.1"/>
    <property type="molecule type" value="Genomic_DNA"/>
</dbReference>
<organism evidence="1 2">
    <name type="scientific">Trifolium medium</name>
    <dbReference type="NCBI Taxonomy" id="97028"/>
    <lineage>
        <taxon>Eukaryota</taxon>
        <taxon>Viridiplantae</taxon>
        <taxon>Streptophyta</taxon>
        <taxon>Embryophyta</taxon>
        <taxon>Tracheophyta</taxon>
        <taxon>Spermatophyta</taxon>
        <taxon>Magnoliopsida</taxon>
        <taxon>eudicotyledons</taxon>
        <taxon>Gunneridae</taxon>
        <taxon>Pentapetalae</taxon>
        <taxon>rosids</taxon>
        <taxon>fabids</taxon>
        <taxon>Fabales</taxon>
        <taxon>Fabaceae</taxon>
        <taxon>Papilionoideae</taxon>
        <taxon>50 kb inversion clade</taxon>
        <taxon>NPAAA clade</taxon>
        <taxon>Hologalegina</taxon>
        <taxon>IRL clade</taxon>
        <taxon>Trifolieae</taxon>
        <taxon>Trifolium</taxon>
    </lineage>
</organism>
<accession>A0A392RQT8</accession>
<keyword evidence="2" id="KW-1185">Reference proteome</keyword>
<dbReference type="PROSITE" id="PS51257">
    <property type="entry name" value="PROKAR_LIPOPROTEIN"/>
    <property type="match status" value="1"/>
</dbReference>
<dbReference type="AlphaFoldDB" id="A0A392RQT8"/>
<dbReference type="Proteomes" id="UP000265520">
    <property type="component" value="Unassembled WGS sequence"/>
</dbReference>
<name>A0A392RQT8_9FABA</name>
<comment type="caution">
    <text evidence="1">The sequence shown here is derived from an EMBL/GenBank/DDBJ whole genome shotgun (WGS) entry which is preliminary data.</text>
</comment>
<protein>
    <submittedName>
        <fullName evidence="1">Uncharacterized protein</fullName>
    </submittedName>
</protein>
<reference evidence="1 2" key="1">
    <citation type="journal article" date="2018" name="Front. Plant Sci.">
        <title>Red Clover (Trifolium pratense) and Zigzag Clover (T. medium) - A Picture of Genomic Similarities and Differences.</title>
        <authorList>
            <person name="Dluhosova J."/>
            <person name="Istvanek J."/>
            <person name="Nedelnik J."/>
            <person name="Repkova J."/>
        </authorList>
    </citation>
    <scope>NUCLEOTIDE SEQUENCE [LARGE SCALE GENOMIC DNA]</scope>
    <source>
        <strain evidence="2">cv. 10/8</strain>
        <tissue evidence="1">Leaf</tissue>
    </source>
</reference>
<evidence type="ECO:0000313" key="1">
    <source>
        <dbReference type="EMBL" id="MCI38679.1"/>
    </source>
</evidence>